<evidence type="ECO:0000256" key="1">
    <source>
        <dbReference type="SAM" id="MobiDB-lite"/>
    </source>
</evidence>
<evidence type="ECO:0000313" key="3">
    <source>
        <dbReference type="Proteomes" id="UP000236319"/>
    </source>
</evidence>
<sequence>MAYDRDLSEPSGEKTAPSTEREWRLFERQYGRWLKDNAYTISAEEGKLFKSATYTCFGAGLCGGIVTSLALNRSKVISRVATRRVLSAFVALYSTAICINRKRRSVYTELLNSPGRLGNAARHILIETQDHLATPAETKTRTEDLFANKSSVLDRIGDYEPPEKVHPGRMEVLDPHSNE</sequence>
<feature type="region of interest" description="Disordered" evidence="1">
    <location>
        <begin position="157"/>
        <end position="179"/>
    </location>
</feature>
<name>A0A2H6KI72_9APIC</name>
<comment type="caution">
    <text evidence="2">The sequence shown here is derived from an EMBL/GenBank/DDBJ whole genome shotgun (WGS) entry which is preliminary data.</text>
</comment>
<proteinExistence type="predicted"/>
<dbReference type="Proteomes" id="UP000236319">
    <property type="component" value="Unassembled WGS sequence"/>
</dbReference>
<dbReference type="VEuPathDB" id="PiroplasmaDB:BOVATA_041800"/>
<dbReference type="RefSeq" id="XP_028868930.1">
    <property type="nucleotide sequence ID" value="XM_029013097.1"/>
</dbReference>
<reference evidence="2 3" key="1">
    <citation type="journal article" date="2017" name="BMC Genomics">
        <title>Whole-genome assembly of Babesia ovata and comparative genomics between closely related pathogens.</title>
        <authorList>
            <person name="Yamagishi J."/>
            <person name="Asada M."/>
            <person name="Hakimi H."/>
            <person name="Tanaka T.Q."/>
            <person name="Sugimoto C."/>
            <person name="Kawazu S."/>
        </authorList>
    </citation>
    <scope>NUCLEOTIDE SEQUENCE [LARGE SCALE GENOMIC DNA]</scope>
    <source>
        <strain evidence="2 3">Miyake</strain>
    </source>
</reference>
<evidence type="ECO:0000313" key="2">
    <source>
        <dbReference type="EMBL" id="GBE62687.1"/>
    </source>
</evidence>
<dbReference type="AlphaFoldDB" id="A0A2H6KI72"/>
<dbReference type="OrthoDB" id="361887at2759"/>
<accession>A0A2H6KI72</accession>
<keyword evidence="3" id="KW-1185">Reference proteome</keyword>
<organism evidence="2 3">
    <name type="scientific">Babesia ovata</name>
    <dbReference type="NCBI Taxonomy" id="189622"/>
    <lineage>
        <taxon>Eukaryota</taxon>
        <taxon>Sar</taxon>
        <taxon>Alveolata</taxon>
        <taxon>Apicomplexa</taxon>
        <taxon>Aconoidasida</taxon>
        <taxon>Piroplasmida</taxon>
        <taxon>Babesiidae</taxon>
        <taxon>Babesia</taxon>
    </lineage>
</organism>
<gene>
    <name evidence="2" type="ORF">BOVATA_041800</name>
</gene>
<dbReference type="GeneID" id="39876457"/>
<protein>
    <submittedName>
        <fullName evidence="2">Hydroxymethylbilane synthase, putative</fullName>
    </submittedName>
</protein>
<feature type="compositionally biased region" description="Basic and acidic residues" evidence="1">
    <location>
        <begin position="1"/>
        <end position="12"/>
    </location>
</feature>
<feature type="region of interest" description="Disordered" evidence="1">
    <location>
        <begin position="1"/>
        <end position="20"/>
    </location>
</feature>
<dbReference type="EMBL" id="BDSA01000006">
    <property type="protein sequence ID" value="GBE62687.1"/>
    <property type="molecule type" value="Genomic_DNA"/>
</dbReference>